<evidence type="ECO:0000313" key="3">
    <source>
        <dbReference type="Proteomes" id="UP000053660"/>
    </source>
</evidence>
<evidence type="ECO:0000256" key="1">
    <source>
        <dbReference type="SAM" id="Phobius"/>
    </source>
</evidence>
<gene>
    <name evidence="2" type="ORF">OESDEN_14179</name>
</gene>
<keyword evidence="1" id="KW-0472">Membrane</keyword>
<keyword evidence="3" id="KW-1185">Reference proteome</keyword>
<sequence>MYSVREYISCFLSPIIYYPLNASVGASSFLVFILPLALSSIYFHRYLPETKGRTTEEIVAILNQNELNGKKHPVVGSK</sequence>
<dbReference type="OrthoDB" id="4540492at2759"/>
<accession>A0A0B1SRF7</accession>
<dbReference type="EMBL" id="KN561603">
    <property type="protein sequence ID" value="KHJ86082.1"/>
    <property type="molecule type" value="Genomic_DNA"/>
</dbReference>
<evidence type="ECO:0000313" key="2">
    <source>
        <dbReference type="EMBL" id="KHJ86082.1"/>
    </source>
</evidence>
<proteinExistence type="predicted"/>
<keyword evidence="1" id="KW-0812">Transmembrane</keyword>
<keyword evidence="1" id="KW-1133">Transmembrane helix</keyword>
<name>A0A0B1SRF7_OESDE</name>
<dbReference type="AlphaFoldDB" id="A0A0B1SRF7"/>
<feature type="transmembrane region" description="Helical" evidence="1">
    <location>
        <begin position="20"/>
        <end position="43"/>
    </location>
</feature>
<organism evidence="2 3">
    <name type="scientific">Oesophagostomum dentatum</name>
    <name type="common">Nodular worm</name>
    <dbReference type="NCBI Taxonomy" id="61180"/>
    <lineage>
        <taxon>Eukaryota</taxon>
        <taxon>Metazoa</taxon>
        <taxon>Ecdysozoa</taxon>
        <taxon>Nematoda</taxon>
        <taxon>Chromadorea</taxon>
        <taxon>Rhabditida</taxon>
        <taxon>Rhabditina</taxon>
        <taxon>Rhabditomorpha</taxon>
        <taxon>Strongyloidea</taxon>
        <taxon>Strongylidae</taxon>
        <taxon>Oesophagostomum</taxon>
    </lineage>
</organism>
<dbReference type="Proteomes" id="UP000053660">
    <property type="component" value="Unassembled WGS sequence"/>
</dbReference>
<dbReference type="Gene3D" id="1.20.1250.20">
    <property type="entry name" value="MFS general substrate transporter like domains"/>
    <property type="match status" value="1"/>
</dbReference>
<dbReference type="InterPro" id="IPR036259">
    <property type="entry name" value="MFS_trans_sf"/>
</dbReference>
<protein>
    <recommendedName>
        <fullName evidence="4">Major facilitator superfamily (MFS) profile domain-containing protein</fullName>
    </recommendedName>
</protein>
<reference evidence="2 3" key="1">
    <citation type="submission" date="2014-03" db="EMBL/GenBank/DDBJ databases">
        <title>Draft genome of the hookworm Oesophagostomum dentatum.</title>
        <authorList>
            <person name="Mitreva M."/>
        </authorList>
    </citation>
    <scope>NUCLEOTIDE SEQUENCE [LARGE SCALE GENOMIC DNA]</scope>
    <source>
        <strain evidence="2 3">OD-Hann</strain>
    </source>
</reference>
<evidence type="ECO:0008006" key="4">
    <source>
        <dbReference type="Google" id="ProtNLM"/>
    </source>
</evidence>